<evidence type="ECO:0000256" key="2">
    <source>
        <dbReference type="ARBA" id="ARBA00022980"/>
    </source>
</evidence>
<proteinExistence type="inferred from homology"/>
<keyword evidence="3" id="KW-0687">Ribonucleoprotein</keyword>
<dbReference type="GO" id="GO:0003729">
    <property type="term" value="F:mRNA binding"/>
    <property type="evidence" value="ECO:0007669"/>
    <property type="project" value="UniProtKB-ARBA"/>
</dbReference>
<gene>
    <name evidence="7" type="ORF">A2588_02745</name>
</gene>
<dbReference type="GO" id="GO:0003735">
    <property type="term" value="F:structural constituent of ribosome"/>
    <property type="evidence" value="ECO:0007669"/>
    <property type="project" value="TreeGrafter"/>
</dbReference>
<dbReference type="FunFam" id="2.40.50.140:FF:000051">
    <property type="entry name" value="RNA-binding transcriptional accessory protein"/>
    <property type="match status" value="1"/>
</dbReference>
<dbReference type="InterPro" id="IPR012340">
    <property type="entry name" value="NA-bd_OB-fold"/>
</dbReference>
<evidence type="ECO:0000259" key="6">
    <source>
        <dbReference type="PROSITE" id="PS50126"/>
    </source>
</evidence>
<protein>
    <recommendedName>
        <fullName evidence="6">S1 motif domain-containing protein</fullName>
    </recommendedName>
</protein>
<reference evidence="7 8" key="1">
    <citation type="journal article" date="2016" name="Nat. Commun.">
        <title>Thousands of microbial genomes shed light on interconnected biogeochemical processes in an aquifer system.</title>
        <authorList>
            <person name="Anantharaman K."/>
            <person name="Brown C.T."/>
            <person name="Hug L.A."/>
            <person name="Sharon I."/>
            <person name="Castelle C.J."/>
            <person name="Probst A.J."/>
            <person name="Thomas B.C."/>
            <person name="Singh A."/>
            <person name="Wilkins M.J."/>
            <person name="Karaoz U."/>
            <person name="Brodie E.L."/>
            <person name="Williams K.H."/>
            <person name="Hubbard S.S."/>
            <person name="Banfield J.F."/>
        </authorList>
    </citation>
    <scope>NUCLEOTIDE SEQUENCE [LARGE SCALE GENOMIC DNA]</scope>
</reference>
<dbReference type="PANTHER" id="PTHR10724:SF7">
    <property type="entry name" value="SMALL RIBOSOMAL SUBUNIT PROTEIN BS1C"/>
    <property type="match status" value="1"/>
</dbReference>
<dbReference type="PRINTS" id="PR00681">
    <property type="entry name" value="RIBOSOMALS1"/>
</dbReference>
<evidence type="ECO:0000313" key="7">
    <source>
        <dbReference type="EMBL" id="OHA56295.1"/>
    </source>
</evidence>
<dbReference type="Pfam" id="PF00575">
    <property type="entry name" value="S1"/>
    <property type="match status" value="4"/>
</dbReference>
<dbReference type="SMART" id="SM00316">
    <property type="entry name" value="S1"/>
    <property type="match status" value="4"/>
</dbReference>
<keyword evidence="2" id="KW-0689">Ribosomal protein</keyword>
<feature type="domain" description="S1 motif" evidence="6">
    <location>
        <begin position="116"/>
        <end position="194"/>
    </location>
</feature>
<dbReference type="AlphaFoldDB" id="A0A1G2Q6X7"/>
<evidence type="ECO:0000256" key="4">
    <source>
        <dbReference type="ARBA" id="ARBA00025604"/>
    </source>
</evidence>
<feature type="compositionally biased region" description="Basic and acidic residues" evidence="5">
    <location>
        <begin position="366"/>
        <end position="378"/>
    </location>
</feature>
<comment type="function">
    <text evidence="4">Binds mRNA; thus facilitating recognition of the initiation point. It is needed to translate mRNA with a short Shine-Dalgarno (SD) purine-rich sequence.</text>
</comment>
<dbReference type="Gene3D" id="2.40.50.140">
    <property type="entry name" value="Nucleic acid-binding proteins"/>
    <property type="match status" value="4"/>
</dbReference>
<dbReference type="InterPro" id="IPR050437">
    <property type="entry name" value="Ribos_protein_bS1-like"/>
</dbReference>
<dbReference type="PROSITE" id="PS50126">
    <property type="entry name" value="S1"/>
    <property type="match status" value="4"/>
</dbReference>
<sequence length="396" mass="44149">MPKRKKLEPKTNVAMEQLLASGNAPAVPKVGDIIEGVVTNMGKREVRLDIPGFTTGIVRGRELIDESGEYSNLKVGDNVAATVLELENERGELELSFRNAGHQKAWGNLEDLKRKAEIVIVKVMDANKGGLMVKLGQVDGFLPVSQLAVEHYPRVEGGDKNRILELLKQLIGKEMEVKVMTVQEDEEKLIFSERAAWEEKQKDKLDQFKVGDIVEGKISGVVDFGCFVEFGQGLEGLVHISELAWQRIDNPRDVVKSGDKVKAKIINLDGSKISLSFRRLHDDPWKNVDEKYQLNDIVEGKVLKVNPFGVFVELDPEIHGLAHVSELSEKPVKDPTEIVKIGETRQWRIISMDPKEHRLGLSIKALETKPEVTEKETATEATPPAEPSLQTETEAT</sequence>
<evidence type="ECO:0000256" key="3">
    <source>
        <dbReference type="ARBA" id="ARBA00023274"/>
    </source>
</evidence>
<feature type="domain" description="S1 motif" evidence="6">
    <location>
        <begin position="295"/>
        <end position="364"/>
    </location>
</feature>
<comment type="caution">
    <text evidence="7">The sequence shown here is derived from an EMBL/GenBank/DDBJ whole genome shotgun (WGS) entry which is preliminary data.</text>
</comment>
<feature type="domain" description="S1 motif" evidence="6">
    <location>
        <begin position="31"/>
        <end position="98"/>
    </location>
</feature>
<accession>A0A1G2Q6X7</accession>
<dbReference type="EMBL" id="MHTF01000046">
    <property type="protein sequence ID" value="OHA56295.1"/>
    <property type="molecule type" value="Genomic_DNA"/>
</dbReference>
<dbReference type="Proteomes" id="UP000176772">
    <property type="component" value="Unassembled WGS sequence"/>
</dbReference>
<evidence type="ECO:0000256" key="5">
    <source>
        <dbReference type="SAM" id="MobiDB-lite"/>
    </source>
</evidence>
<dbReference type="FunFam" id="2.40.50.140:FF:000103">
    <property type="entry name" value="protein RRP5 homolog"/>
    <property type="match status" value="1"/>
</dbReference>
<dbReference type="PANTHER" id="PTHR10724">
    <property type="entry name" value="30S RIBOSOMAL PROTEIN S1"/>
    <property type="match status" value="1"/>
</dbReference>
<feature type="region of interest" description="Disordered" evidence="5">
    <location>
        <begin position="361"/>
        <end position="396"/>
    </location>
</feature>
<comment type="similarity">
    <text evidence="1">Belongs to the bacterial ribosomal protein bS1 family.</text>
</comment>
<dbReference type="InterPro" id="IPR003029">
    <property type="entry name" value="S1_domain"/>
</dbReference>
<dbReference type="GO" id="GO:0006412">
    <property type="term" value="P:translation"/>
    <property type="evidence" value="ECO:0007669"/>
    <property type="project" value="TreeGrafter"/>
</dbReference>
<organism evidence="7 8">
    <name type="scientific">Candidatus Veblenbacteria bacterium RIFOXYD1_FULL_43_11</name>
    <dbReference type="NCBI Taxonomy" id="1802429"/>
    <lineage>
        <taxon>Bacteria</taxon>
        <taxon>Candidatus Vebleniibacteriota</taxon>
    </lineage>
</organism>
<evidence type="ECO:0000256" key="1">
    <source>
        <dbReference type="ARBA" id="ARBA00006767"/>
    </source>
</evidence>
<dbReference type="InterPro" id="IPR035104">
    <property type="entry name" value="Ribosomal_protein_S1-like"/>
</dbReference>
<dbReference type="SUPFAM" id="SSF50249">
    <property type="entry name" value="Nucleic acid-binding proteins"/>
    <property type="match status" value="4"/>
</dbReference>
<feature type="domain" description="S1 motif" evidence="6">
    <location>
        <begin position="211"/>
        <end position="278"/>
    </location>
</feature>
<evidence type="ECO:0000313" key="8">
    <source>
        <dbReference type="Proteomes" id="UP000176772"/>
    </source>
</evidence>
<dbReference type="GO" id="GO:0005737">
    <property type="term" value="C:cytoplasm"/>
    <property type="evidence" value="ECO:0007669"/>
    <property type="project" value="UniProtKB-ARBA"/>
</dbReference>
<name>A0A1G2Q6X7_9BACT</name>